<reference evidence="1" key="1">
    <citation type="submission" date="2020-09" db="EMBL/GenBank/DDBJ databases">
        <title>Genome-Enabled Discovery of Anthraquinone Biosynthesis in Senna tora.</title>
        <authorList>
            <person name="Kang S.-H."/>
            <person name="Pandey R.P."/>
            <person name="Lee C.-M."/>
            <person name="Sim J.-S."/>
            <person name="Jeong J.-T."/>
            <person name="Choi B.-S."/>
            <person name="Jung M."/>
            <person name="Ginzburg D."/>
            <person name="Zhao K."/>
            <person name="Won S.Y."/>
            <person name="Oh T.-J."/>
            <person name="Yu Y."/>
            <person name="Kim N.-H."/>
            <person name="Lee O.R."/>
            <person name="Lee T.-H."/>
            <person name="Bashyal P."/>
            <person name="Kim T.-S."/>
            <person name="Lee W.-H."/>
            <person name="Kawkins C."/>
            <person name="Kim C.-K."/>
            <person name="Kim J.S."/>
            <person name="Ahn B.O."/>
            <person name="Rhee S.Y."/>
            <person name="Sohng J.K."/>
        </authorList>
    </citation>
    <scope>NUCLEOTIDE SEQUENCE</scope>
    <source>
        <tissue evidence="1">Leaf</tissue>
    </source>
</reference>
<organism evidence="1 2">
    <name type="scientific">Senna tora</name>
    <dbReference type="NCBI Taxonomy" id="362788"/>
    <lineage>
        <taxon>Eukaryota</taxon>
        <taxon>Viridiplantae</taxon>
        <taxon>Streptophyta</taxon>
        <taxon>Embryophyta</taxon>
        <taxon>Tracheophyta</taxon>
        <taxon>Spermatophyta</taxon>
        <taxon>Magnoliopsida</taxon>
        <taxon>eudicotyledons</taxon>
        <taxon>Gunneridae</taxon>
        <taxon>Pentapetalae</taxon>
        <taxon>rosids</taxon>
        <taxon>fabids</taxon>
        <taxon>Fabales</taxon>
        <taxon>Fabaceae</taxon>
        <taxon>Caesalpinioideae</taxon>
        <taxon>Cassia clade</taxon>
        <taxon>Senna</taxon>
    </lineage>
</organism>
<protein>
    <submittedName>
        <fullName evidence="1">Uncharacterized protein</fullName>
    </submittedName>
</protein>
<dbReference type="EMBL" id="JAAIUW010000005">
    <property type="protein sequence ID" value="KAF7831588.1"/>
    <property type="molecule type" value="Genomic_DNA"/>
</dbReference>
<dbReference type="AlphaFoldDB" id="A0A834WRH3"/>
<accession>A0A834WRH3</accession>
<evidence type="ECO:0000313" key="2">
    <source>
        <dbReference type="Proteomes" id="UP000634136"/>
    </source>
</evidence>
<gene>
    <name evidence="1" type="ORF">G2W53_013921</name>
</gene>
<evidence type="ECO:0000313" key="1">
    <source>
        <dbReference type="EMBL" id="KAF7831588.1"/>
    </source>
</evidence>
<comment type="caution">
    <text evidence="1">The sequence shown here is derived from an EMBL/GenBank/DDBJ whole genome shotgun (WGS) entry which is preliminary data.</text>
</comment>
<keyword evidence="2" id="KW-1185">Reference proteome</keyword>
<sequence length="28" mass="3153">MGSDSDFVNLELTIRLAMEKIIETPTNN</sequence>
<name>A0A834WRH3_9FABA</name>
<proteinExistence type="predicted"/>
<dbReference type="Proteomes" id="UP000634136">
    <property type="component" value="Unassembled WGS sequence"/>
</dbReference>